<evidence type="ECO:0000256" key="5">
    <source>
        <dbReference type="ARBA" id="ARBA00048204"/>
    </source>
</evidence>
<gene>
    <name evidence="7" type="ORF">KPH14_005728</name>
</gene>
<accession>A0AAD9RC90</accession>
<reference evidence="7" key="1">
    <citation type="submission" date="2021-08" db="EMBL/GenBank/DDBJ databases">
        <authorList>
            <person name="Misof B."/>
            <person name="Oliver O."/>
            <person name="Podsiadlowski L."/>
            <person name="Donath A."/>
            <person name="Peters R."/>
            <person name="Mayer C."/>
            <person name="Rust J."/>
            <person name="Gunkel S."/>
            <person name="Lesny P."/>
            <person name="Martin S."/>
            <person name="Oeyen J.P."/>
            <person name="Petersen M."/>
            <person name="Panagiotis P."/>
            <person name="Wilbrandt J."/>
            <person name="Tanja T."/>
        </authorList>
    </citation>
    <scope>NUCLEOTIDE SEQUENCE</scope>
    <source>
        <strain evidence="7">GBR_01_08_01A</strain>
        <tissue evidence="7">Thorax + abdomen</tissue>
    </source>
</reference>
<organism evidence="7 8">
    <name type="scientific">Odynerus spinipes</name>
    <dbReference type="NCBI Taxonomy" id="1348599"/>
    <lineage>
        <taxon>Eukaryota</taxon>
        <taxon>Metazoa</taxon>
        <taxon>Ecdysozoa</taxon>
        <taxon>Arthropoda</taxon>
        <taxon>Hexapoda</taxon>
        <taxon>Insecta</taxon>
        <taxon>Pterygota</taxon>
        <taxon>Neoptera</taxon>
        <taxon>Endopterygota</taxon>
        <taxon>Hymenoptera</taxon>
        <taxon>Apocrita</taxon>
        <taxon>Aculeata</taxon>
        <taxon>Vespoidea</taxon>
        <taxon>Vespidae</taxon>
        <taxon>Eumeninae</taxon>
        <taxon>Odynerus</taxon>
    </lineage>
</organism>
<evidence type="ECO:0000313" key="7">
    <source>
        <dbReference type="EMBL" id="KAK2576381.1"/>
    </source>
</evidence>
<evidence type="ECO:0000256" key="1">
    <source>
        <dbReference type="ARBA" id="ARBA00022801"/>
    </source>
</evidence>
<keyword evidence="8" id="KW-1185">Reference proteome</keyword>
<protein>
    <recommendedName>
        <fullName evidence="3 6">Queuosine 5'-phosphate N-glycosylase/hydrolase</fullName>
        <ecNumber evidence="6">3.2.2.-</ecNumber>
    </recommendedName>
    <alternativeName>
        <fullName evidence="4 6">Queuosine-nucleotide N-glycosylase/hydrolase</fullName>
    </alternativeName>
</protein>
<dbReference type="EC" id="3.2.2.-" evidence="6"/>
<evidence type="ECO:0000313" key="8">
    <source>
        <dbReference type="Proteomes" id="UP001258017"/>
    </source>
</evidence>
<reference evidence="7" key="2">
    <citation type="journal article" date="2023" name="Commun. Biol.">
        <title>Intrasexual cuticular hydrocarbon dimorphism in a wasp sheds light on hydrocarbon biosynthesis genes in Hymenoptera.</title>
        <authorList>
            <person name="Moris V.C."/>
            <person name="Podsiadlowski L."/>
            <person name="Martin S."/>
            <person name="Oeyen J.P."/>
            <person name="Donath A."/>
            <person name="Petersen M."/>
            <person name="Wilbrandt J."/>
            <person name="Misof B."/>
            <person name="Liedtke D."/>
            <person name="Thamm M."/>
            <person name="Scheiner R."/>
            <person name="Schmitt T."/>
            <person name="Niehuis O."/>
        </authorList>
    </citation>
    <scope>NUCLEOTIDE SEQUENCE</scope>
    <source>
        <strain evidence="7">GBR_01_08_01A</strain>
    </source>
</reference>
<dbReference type="EMBL" id="JAIFRP010004406">
    <property type="protein sequence ID" value="KAK2576381.1"/>
    <property type="molecule type" value="Genomic_DNA"/>
</dbReference>
<sequence>MTLMPRESAKLIATLSKNVFIEHGGVKNLACTVLEGLKNGTININNFSQHELHPNPNDSRAIDWIFLLDVLNFSFWTGKDANKWKVNGQTGYFALCAAIKRAVDVS</sequence>
<keyword evidence="1 6" id="KW-0378">Hydrolase</keyword>
<evidence type="ECO:0000256" key="6">
    <source>
        <dbReference type="RuleBase" id="RU365002"/>
    </source>
</evidence>
<name>A0AAD9RC90_9HYME</name>
<dbReference type="PANTHER" id="PTHR21314">
    <property type="entry name" value="QUEUOSINE 5'-PHOSPHATE N-GLYCOSYLASE_HYDROLASE-RELATED"/>
    <property type="match status" value="1"/>
</dbReference>
<comment type="catalytic activity">
    <reaction evidence="5 6">
        <text>queuosine 5'-phosphate + H2O = queuine + D-ribose 5-phosphate</text>
        <dbReference type="Rhea" id="RHEA:75387"/>
        <dbReference type="ChEBI" id="CHEBI:15377"/>
        <dbReference type="ChEBI" id="CHEBI:17433"/>
        <dbReference type="ChEBI" id="CHEBI:78346"/>
        <dbReference type="ChEBI" id="CHEBI:194371"/>
    </reaction>
    <physiologicalReaction direction="left-to-right" evidence="5 6">
        <dbReference type="Rhea" id="RHEA:75388"/>
    </physiologicalReaction>
</comment>
<dbReference type="GO" id="GO:0006400">
    <property type="term" value="P:tRNA modification"/>
    <property type="evidence" value="ECO:0007669"/>
    <property type="project" value="TreeGrafter"/>
</dbReference>
<comment type="caution">
    <text evidence="7">The sequence shown here is derived from an EMBL/GenBank/DDBJ whole genome shotgun (WGS) entry which is preliminary data.</text>
</comment>
<evidence type="ECO:0000256" key="2">
    <source>
        <dbReference type="ARBA" id="ARBA00035119"/>
    </source>
</evidence>
<evidence type="ECO:0000256" key="4">
    <source>
        <dbReference type="ARBA" id="ARBA00035393"/>
    </source>
</evidence>
<dbReference type="Proteomes" id="UP001258017">
    <property type="component" value="Unassembled WGS sequence"/>
</dbReference>
<dbReference type="PANTHER" id="PTHR21314:SF0">
    <property type="entry name" value="QUEUOSINE 5'-PHOSPHATE N-GLYCOSYLASE_HYDROLASE"/>
    <property type="match status" value="1"/>
</dbReference>
<proteinExistence type="inferred from homology"/>
<dbReference type="GO" id="GO:0016787">
    <property type="term" value="F:hydrolase activity"/>
    <property type="evidence" value="ECO:0007669"/>
    <property type="project" value="UniProtKB-KW"/>
</dbReference>
<evidence type="ECO:0000256" key="3">
    <source>
        <dbReference type="ARBA" id="ARBA00035306"/>
    </source>
</evidence>
<comment type="similarity">
    <text evidence="2 6">Belongs to the QNG1 protein family.</text>
</comment>
<comment type="function">
    <text evidence="6">Catalyzes the hydrolysis of queuosine 5'-phosphate, releasing the nucleobase queuine (q). Is required for salvage of queuine from exogenous queuosine (Q) that is imported and then converted to queuosine 5'-phosphate intracellularly.</text>
</comment>
<dbReference type="Pfam" id="PF10343">
    <property type="entry name" value="Q_salvage"/>
    <property type="match status" value="1"/>
</dbReference>
<dbReference type="AlphaFoldDB" id="A0AAD9RC90"/>
<dbReference type="InterPro" id="IPR019438">
    <property type="entry name" value="Q_salvage"/>
</dbReference>